<dbReference type="GO" id="GO:0016787">
    <property type="term" value="F:hydrolase activity"/>
    <property type="evidence" value="ECO:0007669"/>
    <property type="project" value="InterPro"/>
</dbReference>
<reference evidence="3" key="1">
    <citation type="submission" date="2024-03" db="EMBL/GenBank/DDBJ databases">
        <title>Deinococcus weizhi sp. nov., isolated from human skin.</title>
        <authorList>
            <person name="Wei Z."/>
            <person name="Tian F."/>
            <person name="Yang C."/>
            <person name="Xin L.T."/>
            <person name="Wen Z.J."/>
            <person name="Lan K.C."/>
            <person name="Yu L."/>
            <person name="Zhe W."/>
            <person name="Dan F.D."/>
            <person name="Jun W."/>
            <person name="Rui Z."/>
            <person name="Yong X.J."/>
            <person name="Ting Y."/>
            <person name="Wei X."/>
            <person name="Xu Z.G."/>
            <person name="Xin Z."/>
            <person name="Dong F.G."/>
            <person name="Ni X.M."/>
            <person name="Zheng M.G."/>
            <person name="Chun Y."/>
            <person name="Qian W.X."/>
        </authorList>
    </citation>
    <scope>NUCLEOTIDE SEQUENCE</scope>
    <source>
        <strain evidence="3">VB142</strain>
    </source>
</reference>
<evidence type="ECO:0000313" key="3">
    <source>
        <dbReference type="EMBL" id="WYF45536.1"/>
    </source>
</evidence>
<dbReference type="AlphaFoldDB" id="A0AAU6Q5B7"/>
<dbReference type="InterPro" id="IPR006186">
    <property type="entry name" value="Ser/Thr-sp_prot-phosphatase"/>
</dbReference>
<accession>A0AAU6Q5B7</accession>
<dbReference type="SUPFAM" id="SSF56300">
    <property type="entry name" value="Metallo-dependent phosphatases"/>
    <property type="match status" value="1"/>
</dbReference>
<dbReference type="PANTHER" id="PTHR46546:SF4">
    <property type="entry name" value="SHEWANELLA-LIKE PROTEIN PHOSPHATASE 1"/>
    <property type="match status" value="1"/>
</dbReference>
<feature type="domain" description="Calcineurin-like phosphoesterase" evidence="2">
    <location>
        <begin position="40"/>
        <end position="251"/>
    </location>
</feature>
<dbReference type="InterPro" id="IPR029052">
    <property type="entry name" value="Metallo-depent_PP-like"/>
</dbReference>
<evidence type="ECO:0000256" key="1">
    <source>
        <dbReference type="SAM" id="MobiDB-lite"/>
    </source>
</evidence>
<organism evidence="3">
    <name type="scientific">Deinococcus sp. VB142</name>
    <dbReference type="NCBI Taxonomy" id="3112952"/>
    <lineage>
        <taxon>Bacteria</taxon>
        <taxon>Thermotogati</taxon>
        <taxon>Deinococcota</taxon>
        <taxon>Deinococci</taxon>
        <taxon>Deinococcales</taxon>
        <taxon>Deinococcaceae</taxon>
        <taxon>Deinococcus</taxon>
    </lineage>
</organism>
<dbReference type="Gene3D" id="3.60.21.10">
    <property type="match status" value="1"/>
</dbReference>
<dbReference type="Pfam" id="PF00149">
    <property type="entry name" value="Metallophos"/>
    <property type="match status" value="1"/>
</dbReference>
<dbReference type="RefSeq" id="WP_339096803.1">
    <property type="nucleotide sequence ID" value="NZ_CP149782.1"/>
</dbReference>
<evidence type="ECO:0000259" key="2">
    <source>
        <dbReference type="Pfam" id="PF00149"/>
    </source>
</evidence>
<feature type="region of interest" description="Disordered" evidence="1">
    <location>
        <begin position="1"/>
        <end position="30"/>
    </location>
</feature>
<dbReference type="PRINTS" id="PR00114">
    <property type="entry name" value="STPHPHTASE"/>
</dbReference>
<proteinExistence type="predicted"/>
<gene>
    <name evidence="3" type="ORF">WDJ50_05265</name>
</gene>
<name>A0AAU6Q5B7_9DEIO</name>
<dbReference type="InterPro" id="IPR004843">
    <property type="entry name" value="Calcineurin-like_PHP"/>
</dbReference>
<sequence>MPPSSPHTDFPAFPPTGEGEELFSEDSGGEAFDPSRPRHLWVVGDVHGAHDKLRALLMRAGLIDRAGDWTGGRAHLVFLGDYVDRGPDGVGVMRLVQHLERQARGLGGQVTALLGNHEVMFLAAALFRGQDPQDRLGFMEYWLSNGGQLWDLERLAPEDVTWIQSRPLLARTSDWLLVHADSVFYSSLGSSLEDVNSYAADMLRSRDPSVWGAFANAFVDRMNFVGAPGVANARHLLERYGGQQLVHGHTPTALLCEHVLYRSDDPTVPLSYASGLCVGADSGMAYFPDAGFIAQLGSPEWGEAQVQQVVKLPPGIFGAASFLPVL</sequence>
<dbReference type="PANTHER" id="PTHR46546">
    <property type="entry name" value="SHEWANELLA-LIKE PROTEIN PHOSPHATASE 1"/>
    <property type="match status" value="1"/>
</dbReference>
<protein>
    <submittedName>
        <fullName evidence="3">Metallophosphoesterase</fullName>
    </submittedName>
</protein>
<dbReference type="EMBL" id="CP149782">
    <property type="protein sequence ID" value="WYF45536.1"/>
    <property type="molecule type" value="Genomic_DNA"/>
</dbReference>
<feature type="compositionally biased region" description="Acidic residues" evidence="1">
    <location>
        <begin position="18"/>
        <end position="28"/>
    </location>
</feature>